<evidence type="ECO:0000313" key="6">
    <source>
        <dbReference type="Proteomes" id="UP000238823"/>
    </source>
</evidence>
<dbReference type="OrthoDB" id="9806791at2"/>
<dbReference type="NCBIfam" id="NF001530">
    <property type="entry name" value="PRK00364.1-6"/>
    <property type="match status" value="1"/>
</dbReference>
<dbReference type="PANTHER" id="PTHR10772:SF58">
    <property type="entry name" value="CO-CHAPERONIN GROES"/>
    <property type="match status" value="1"/>
</dbReference>
<protein>
    <recommendedName>
        <fullName evidence="3">Co-chaperonin GroES</fullName>
    </recommendedName>
    <alternativeName>
        <fullName evidence="3">10 kDa chaperonin</fullName>
    </alternativeName>
    <alternativeName>
        <fullName evidence="3">Chaperonin-10</fullName>
        <shortName evidence="3">Cpn10</shortName>
    </alternativeName>
</protein>
<dbReference type="InterPro" id="IPR020818">
    <property type="entry name" value="Chaperonin_GroES"/>
</dbReference>
<comment type="similarity">
    <text evidence="1 3 4">Belongs to the GroES chaperonin family.</text>
</comment>
<dbReference type="PROSITE" id="PS00681">
    <property type="entry name" value="CHAPERONINS_CPN10"/>
    <property type="match status" value="1"/>
</dbReference>
<dbReference type="RefSeq" id="WP_106094287.1">
    <property type="nucleotide sequence ID" value="NZ_PVNL01000138.1"/>
</dbReference>
<reference evidence="5 6" key="1">
    <citation type="submission" date="2018-03" db="EMBL/GenBank/DDBJ databases">
        <title>Draft Genome Sequences of the Obligatory Marine Myxobacteria Enhygromyxa salina SWB007.</title>
        <authorList>
            <person name="Poehlein A."/>
            <person name="Moghaddam J.A."/>
            <person name="Harms H."/>
            <person name="Alanjari M."/>
            <person name="Koenig G.M."/>
            <person name="Daniel R."/>
            <person name="Schaeberle T.F."/>
        </authorList>
    </citation>
    <scope>NUCLEOTIDE SEQUENCE [LARGE SCALE GENOMIC DNA]</scope>
    <source>
        <strain evidence="5 6">SWB007</strain>
    </source>
</reference>
<dbReference type="GO" id="GO:0051087">
    <property type="term" value="F:protein-folding chaperone binding"/>
    <property type="evidence" value="ECO:0007669"/>
    <property type="project" value="TreeGrafter"/>
</dbReference>
<dbReference type="Proteomes" id="UP000238823">
    <property type="component" value="Unassembled WGS sequence"/>
</dbReference>
<dbReference type="HAMAP" id="MF_00580">
    <property type="entry name" value="CH10"/>
    <property type="match status" value="1"/>
</dbReference>
<dbReference type="NCBIfam" id="NF001531">
    <property type="entry name" value="PRK00364.2-2"/>
    <property type="match status" value="1"/>
</dbReference>
<dbReference type="InterPro" id="IPR037124">
    <property type="entry name" value="Chaperonin_GroES_sf"/>
</dbReference>
<dbReference type="FunFam" id="2.30.33.40:FF:000001">
    <property type="entry name" value="10 kDa chaperonin"/>
    <property type="match status" value="1"/>
</dbReference>
<dbReference type="NCBIfam" id="NF001527">
    <property type="entry name" value="PRK00364.1-2"/>
    <property type="match status" value="1"/>
</dbReference>
<dbReference type="Pfam" id="PF00166">
    <property type="entry name" value="Cpn10"/>
    <property type="match status" value="1"/>
</dbReference>
<dbReference type="EMBL" id="PVNL01000138">
    <property type="protein sequence ID" value="PRP95210.1"/>
    <property type="molecule type" value="Genomic_DNA"/>
</dbReference>
<dbReference type="NCBIfam" id="NF001533">
    <property type="entry name" value="PRK00364.2-4"/>
    <property type="match status" value="1"/>
</dbReference>
<evidence type="ECO:0000256" key="4">
    <source>
        <dbReference type="RuleBase" id="RU000535"/>
    </source>
</evidence>
<keyword evidence="2 3" id="KW-0143">Chaperone</keyword>
<comment type="subunit">
    <text evidence="3">Heptamer of 7 subunits arranged in a ring. Interacts with the chaperonin GroEL.</text>
</comment>
<evidence type="ECO:0000256" key="1">
    <source>
        <dbReference type="ARBA" id="ARBA00006975"/>
    </source>
</evidence>
<keyword evidence="3" id="KW-0963">Cytoplasm</keyword>
<evidence type="ECO:0000313" key="5">
    <source>
        <dbReference type="EMBL" id="PRP95210.1"/>
    </source>
</evidence>
<dbReference type="GO" id="GO:0005737">
    <property type="term" value="C:cytoplasm"/>
    <property type="evidence" value="ECO:0007669"/>
    <property type="project" value="UniProtKB-SubCell"/>
</dbReference>
<evidence type="ECO:0000256" key="3">
    <source>
        <dbReference type="HAMAP-Rule" id="MF_00580"/>
    </source>
</evidence>
<gene>
    <name evidence="3 5" type="primary">groS</name>
    <name evidence="3" type="synonym">groES</name>
    <name evidence="5" type="ORF">ENSA7_75240</name>
</gene>
<dbReference type="NCBIfam" id="NF001529">
    <property type="entry name" value="PRK00364.1-5"/>
    <property type="match status" value="1"/>
</dbReference>
<dbReference type="Gene3D" id="2.30.33.40">
    <property type="entry name" value="GroES chaperonin"/>
    <property type="match status" value="1"/>
</dbReference>
<dbReference type="GO" id="GO:0051082">
    <property type="term" value="F:unfolded protein binding"/>
    <property type="evidence" value="ECO:0007669"/>
    <property type="project" value="TreeGrafter"/>
</dbReference>
<dbReference type="NCBIfam" id="NF001534">
    <property type="entry name" value="PRK00364.2-5"/>
    <property type="match status" value="1"/>
</dbReference>
<dbReference type="InterPro" id="IPR011032">
    <property type="entry name" value="GroES-like_sf"/>
</dbReference>
<dbReference type="SUPFAM" id="SSF50129">
    <property type="entry name" value="GroES-like"/>
    <property type="match status" value="1"/>
</dbReference>
<sequence length="96" mass="10629">MNVRPLNDRVLVKRLEEEVKTAGGIYIPDSAKEKPTRGKVIAVGSGRYDDDGKRKPLDVKAGDEILFGKYAGTEIKIEGDELIIMREDDILAVIES</sequence>
<dbReference type="PRINTS" id="PR00297">
    <property type="entry name" value="CHAPERONIN10"/>
</dbReference>
<dbReference type="SMART" id="SM00883">
    <property type="entry name" value="Cpn10"/>
    <property type="match status" value="1"/>
</dbReference>
<comment type="subcellular location">
    <subcellularLocation>
        <location evidence="3">Cytoplasm</location>
    </subcellularLocation>
</comment>
<comment type="caution">
    <text evidence="5">The sequence shown here is derived from an EMBL/GenBank/DDBJ whole genome shotgun (WGS) entry which is preliminary data.</text>
</comment>
<dbReference type="GO" id="GO:0005524">
    <property type="term" value="F:ATP binding"/>
    <property type="evidence" value="ECO:0007669"/>
    <property type="project" value="InterPro"/>
</dbReference>
<dbReference type="GO" id="GO:0044183">
    <property type="term" value="F:protein folding chaperone"/>
    <property type="evidence" value="ECO:0007669"/>
    <property type="project" value="InterPro"/>
</dbReference>
<dbReference type="PANTHER" id="PTHR10772">
    <property type="entry name" value="10 KDA HEAT SHOCK PROTEIN"/>
    <property type="match status" value="1"/>
</dbReference>
<dbReference type="AlphaFoldDB" id="A0A2S9XR47"/>
<accession>A0A2S9XR47</accession>
<proteinExistence type="inferred from homology"/>
<organism evidence="5 6">
    <name type="scientific">Enhygromyxa salina</name>
    <dbReference type="NCBI Taxonomy" id="215803"/>
    <lineage>
        <taxon>Bacteria</taxon>
        <taxon>Pseudomonadati</taxon>
        <taxon>Myxococcota</taxon>
        <taxon>Polyangia</taxon>
        <taxon>Nannocystales</taxon>
        <taxon>Nannocystaceae</taxon>
        <taxon>Enhygromyxa</taxon>
    </lineage>
</organism>
<comment type="function">
    <text evidence="3 4">Together with the chaperonin GroEL, plays an essential role in assisting protein folding. The GroEL-GroES system forms a nano-cage that allows encapsulation of the non-native substrate proteins and provides a physical environment optimized to promote and accelerate protein folding. GroES binds to the apical surface of the GroEL ring, thereby capping the opening of the GroEL channel.</text>
</comment>
<evidence type="ECO:0000256" key="2">
    <source>
        <dbReference type="ARBA" id="ARBA00023186"/>
    </source>
</evidence>
<dbReference type="CDD" id="cd00320">
    <property type="entry name" value="cpn10"/>
    <property type="match status" value="1"/>
</dbReference>
<dbReference type="GO" id="GO:0046872">
    <property type="term" value="F:metal ion binding"/>
    <property type="evidence" value="ECO:0007669"/>
    <property type="project" value="TreeGrafter"/>
</dbReference>
<dbReference type="InterPro" id="IPR018369">
    <property type="entry name" value="Chaprnonin_Cpn10_CS"/>
</dbReference>
<name>A0A2S9XR47_9BACT</name>